<dbReference type="PANTHER" id="PTHR13939">
    <property type="entry name" value="NICOTINAMIDE-NUCLEOTIDE AMIDOHYDROLASE PNCC"/>
    <property type="match status" value="1"/>
</dbReference>
<evidence type="ECO:0000313" key="2">
    <source>
        <dbReference type="EMBL" id="SCB56975.1"/>
    </source>
</evidence>
<name>A0A1C3XXM1_9HYPH</name>
<sequence>MNEQAFQRESDASAGAKEHDIVRQPLTLFGATGECLQSGLRALPIDQPHITEHPMSHDIVVTAAMLAIGDELLSGRTKDKNIGHLADLLTLSGIDLKEVRIVADDEEAIVEALNALRARYDYVFTSGGIGPTHDDITADAIAKAFGLPCEHDETAMTLLADMYRRREMEFTEARQRMARMPRGAVHIPNPVSTAPGFIIGNVYVMAGVPQVFQAMVDNVLPTLRTGTPVLSLAIACPYGEGDIGTPLAAIQKAHPDTSIGSYPRYIGQKFSTEIVVRGRSQAAIDAAGAEVHAMIDAIRRNREIAENHSAEA</sequence>
<dbReference type="Pfam" id="PF24102">
    <property type="entry name" value="FLAD1_M"/>
    <property type="match status" value="1"/>
</dbReference>
<dbReference type="InterPro" id="IPR050101">
    <property type="entry name" value="CinA"/>
</dbReference>
<proteinExistence type="predicted"/>
<organism evidence="2 3">
    <name type="scientific">Rhizobium aethiopicum</name>
    <dbReference type="NCBI Taxonomy" id="1138170"/>
    <lineage>
        <taxon>Bacteria</taxon>
        <taxon>Pseudomonadati</taxon>
        <taxon>Pseudomonadota</taxon>
        <taxon>Alphaproteobacteria</taxon>
        <taxon>Hyphomicrobiales</taxon>
        <taxon>Rhizobiaceae</taxon>
        <taxon>Rhizobium/Agrobacterium group</taxon>
        <taxon>Rhizobium</taxon>
    </lineage>
</organism>
<dbReference type="Pfam" id="PF00994">
    <property type="entry name" value="MoCF_biosynth"/>
    <property type="match status" value="1"/>
</dbReference>
<evidence type="ECO:0000313" key="3">
    <source>
        <dbReference type="Proteomes" id="UP000198723"/>
    </source>
</evidence>
<reference evidence="2 3" key="1">
    <citation type="submission" date="2016-08" db="EMBL/GenBank/DDBJ databases">
        <authorList>
            <person name="Seilhamer J.J."/>
        </authorList>
    </citation>
    <scope>NUCLEOTIDE SEQUENCE [LARGE SCALE GENOMIC DNA]</scope>
    <source>
        <strain evidence="2 3">HBR26</strain>
    </source>
</reference>
<dbReference type="AlphaFoldDB" id="A0A1C3XXM1"/>
<dbReference type="InterPro" id="IPR036425">
    <property type="entry name" value="MoaB/Mog-like_dom_sf"/>
</dbReference>
<gene>
    <name evidence="2" type="ORF">GA0061105_101818</name>
</gene>
<dbReference type="InterPro" id="IPR056596">
    <property type="entry name" value="FLAD1_M"/>
</dbReference>
<dbReference type="Proteomes" id="UP000198723">
    <property type="component" value="Unassembled WGS sequence"/>
</dbReference>
<dbReference type="PANTHER" id="PTHR13939:SF0">
    <property type="entry name" value="NMN AMIDOHYDROLASE-LIKE PROTEIN YFAY"/>
    <property type="match status" value="1"/>
</dbReference>
<protein>
    <submittedName>
        <fullName evidence="2">Molybdenum cofactor synthesis domain-containing protein</fullName>
    </submittedName>
</protein>
<accession>A0A1C3XXM1</accession>
<dbReference type="STRING" id="1138170.GA0061105_101818"/>
<dbReference type="CDD" id="cd00885">
    <property type="entry name" value="cinA"/>
    <property type="match status" value="1"/>
</dbReference>
<dbReference type="Gene3D" id="3.40.980.10">
    <property type="entry name" value="MoaB/Mog-like domain"/>
    <property type="match status" value="1"/>
</dbReference>
<dbReference type="SUPFAM" id="SSF53218">
    <property type="entry name" value="Molybdenum cofactor biosynthesis proteins"/>
    <property type="match status" value="1"/>
</dbReference>
<feature type="domain" description="MoaB/Mog" evidence="1">
    <location>
        <begin position="64"/>
        <end position="226"/>
    </location>
</feature>
<dbReference type="InterPro" id="IPR001453">
    <property type="entry name" value="MoaB/Mog_dom"/>
</dbReference>
<dbReference type="SMART" id="SM00852">
    <property type="entry name" value="MoCF_biosynth"/>
    <property type="match status" value="1"/>
</dbReference>
<evidence type="ECO:0000259" key="1">
    <source>
        <dbReference type="SMART" id="SM00852"/>
    </source>
</evidence>
<dbReference type="EMBL" id="FMAJ01000001">
    <property type="protein sequence ID" value="SCB56975.1"/>
    <property type="molecule type" value="Genomic_DNA"/>
</dbReference>